<evidence type="ECO:0000313" key="3">
    <source>
        <dbReference type="Proteomes" id="UP000800038"/>
    </source>
</evidence>
<sequence length="249" mass="26962">MCHKLLQVYACGHLKTVCTTPCPHAIATGRQIPQDSVEQELSRSNSITSSLAPSNASPVWWTDLQNLPSQRQSQAQTPNTPTRPSPLRIASPPAQKPRTGPPAAPPFHFVTPGQPFPSPPPGYPLISPTTSPSPTSPSSSPSSTAGLNDAFPAPTSANPPSRPTHPMASTFTAHSEIDATTVDPNFCAYHFPRYLPQNRAPCLACYSQPEWERDRDRWMGAYRETHPGVNTEHLEGLTGIKRIREGFGG</sequence>
<dbReference type="OrthoDB" id="3793161at2759"/>
<dbReference type="EMBL" id="ML976128">
    <property type="protein sequence ID" value="KAF1937713.1"/>
    <property type="molecule type" value="Genomic_DNA"/>
</dbReference>
<accession>A0A6A5SCM9</accession>
<protein>
    <submittedName>
        <fullName evidence="2">Uncharacterized protein</fullName>
    </submittedName>
</protein>
<dbReference type="AlphaFoldDB" id="A0A6A5SCM9"/>
<dbReference type="Proteomes" id="UP000800038">
    <property type="component" value="Unassembled WGS sequence"/>
</dbReference>
<organism evidence="2 3">
    <name type="scientific">Clathrospora elynae</name>
    <dbReference type="NCBI Taxonomy" id="706981"/>
    <lineage>
        <taxon>Eukaryota</taxon>
        <taxon>Fungi</taxon>
        <taxon>Dikarya</taxon>
        <taxon>Ascomycota</taxon>
        <taxon>Pezizomycotina</taxon>
        <taxon>Dothideomycetes</taxon>
        <taxon>Pleosporomycetidae</taxon>
        <taxon>Pleosporales</taxon>
        <taxon>Diademaceae</taxon>
        <taxon>Clathrospora</taxon>
    </lineage>
</organism>
<reference evidence="2" key="1">
    <citation type="journal article" date="2020" name="Stud. Mycol.">
        <title>101 Dothideomycetes genomes: a test case for predicting lifestyles and emergence of pathogens.</title>
        <authorList>
            <person name="Haridas S."/>
            <person name="Albert R."/>
            <person name="Binder M."/>
            <person name="Bloem J."/>
            <person name="Labutti K."/>
            <person name="Salamov A."/>
            <person name="Andreopoulos B."/>
            <person name="Baker S."/>
            <person name="Barry K."/>
            <person name="Bills G."/>
            <person name="Bluhm B."/>
            <person name="Cannon C."/>
            <person name="Castanera R."/>
            <person name="Culley D."/>
            <person name="Daum C."/>
            <person name="Ezra D."/>
            <person name="Gonzalez J."/>
            <person name="Henrissat B."/>
            <person name="Kuo A."/>
            <person name="Liang C."/>
            <person name="Lipzen A."/>
            <person name="Lutzoni F."/>
            <person name="Magnuson J."/>
            <person name="Mondo S."/>
            <person name="Nolan M."/>
            <person name="Ohm R."/>
            <person name="Pangilinan J."/>
            <person name="Park H.-J."/>
            <person name="Ramirez L."/>
            <person name="Alfaro M."/>
            <person name="Sun H."/>
            <person name="Tritt A."/>
            <person name="Yoshinaga Y."/>
            <person name="Zwiers L.-H."/>
            <person name="Turgeon B."/>
            <person name="Goodwin S."/>
            <person name="Spatafora J."/>
            <person name="Crous P."/>
            <person name="Grigoriev I."/>
        </authorList>
    </citation>
    <scope>NUCLEOTIDE SEQUENCE</scope>
    <source>
        <strain evidence="2">CBS 161.51</strain>
    </source>
</reference>
<feature type="compositionally biased region" description="Pro residues" evidence="1">
    <location>
        <begin position="114"/>
        <end position="123"/>
    </location>
</feature>
<proteinExistence type="predicted"/>
<evidence type="ECO:0000256" key="1">
    <source>
        <dbReference type="SAM" id="MobiDB-lite"/>
    </source>
</evidence>
<feature type="compositionally biased region" description="Polar residues" evidence="1">
    <location>
        <begin position="68"/>
        <end position="82"/>
    </location>
</feature>
<name>A0A6A5SCM9_9PLEO</name>
<keyword evidence="3" id="KW-1185">Reference proteome</keyword>
<feature type="compositionally biased region" description="Low complexity" evidence="1">
    <location>
        <begin position="124"/>
        <end position="144"/>
    </location>
</feature>
<evidence type="ECO:0000313" key="2">
    <source>
        <dbReference type="EMBL" id="KAF1937713.1"/>
    </source>
</evidence>
<feature type="region of interest" description="Disordered" evidence="1">
    <location>
        <begin position="68"/>
        <end position="168"/>
    </location>
</feature>
<gene>
    <name evidence="2" type="ORF">EJ02DRAFT_458503</name>
</gene>